<sequence>MRQYKLYEGKGNDCLTLENVDKPVIKRSTDVIVKIHALSLNARDHQFTNGIYALPVPEGGAVVTSDAAGEVVEVGSEVSDFKIGDRAEHTSPKQIGNAIGFSAVGTASEFMLVNQEDILPMPSHMSYEEGATLPIACGTAWNSLYGSAKTIQSGDTVVCMGTGGVAVFTAAIALGAGARVIMTSSSDDKVEEVRKHLGALITSPDRFLTLNRKKHKETDKEVVRLNGGERADFLVEIGGIRTLPASIRSVKKSGLIALVGYLSDQHGEEGPTEGERLPELTSNVAKELLFSGAIVKGTYCCNREQMRQMHTAFEQTKFHPIIDKVFEFDQLKEAYDYAQSGDHLGKIVVKVASS</sequence>
<dbReference type="SUPFAM" id="SSF50129">
    <property type="entry name" value="GroES-like"/>
    <property type="match status" value="1"/>
</dbReference>
<dbReference type="PANTHER" id="PTHR45033">
    <property type="match status" value="1"/>
</dbReference>
<dbReference type="CDD" id="cd08276">
    <property type="entry name" value="MDR7"/>
    <property type="match status" value="1"/>
</dbReference>
<dbReference type="InterPro" id="IPR020843">
    <property type="entry name" value="ER"/>
</dbReference>
<dbReference type="Pfam" id="PF08240">
    <property type="entry name" value="ADH_N"/>
    <property type="match status" value="1"/>
</dbReference>
<dbReference type="SUPFAM" id="SSF51735">
    <property type="entry name" value="NAD(P)-binding Rossmann-fold domains"/>
    <property type="match status" value="1"/>
</dbReference>
<gene>
    <name evidence="2" type="ORF">FFLO_01637</name>
</gene>
<feature type="domain" description="Enoyl reductase (ER)" evidence="1">
    <location>
        <begin position="11"/>
        <end position="349"/>
    </location>
</feature>
<protein>
    <recommendedName>
        <fullName evidence="1">Enoyl reductase (ER) domain-containing protein</fullName>
    </recommendedName>
</protein>
<dbReference type="InterPro" id="IPR011032">
    <property type="entry name" value="GroES-like_sf"/>
</dbReference>
<dbReference type="InterPro" id="IPR013154">
    <property type="entry name" value="ADH-like_N"/>
</dbReference>
<dbReference type="InterPro" id="IPR052711">
    <property type="entry name" value="Zinc_ADH-like"/>
</dbReference>
<dbReference type="AlphaFoldDB" id="A0A8K0JQD1"/>
<dbReference type="SMART" id="SM00829">
    <property type="entry name" value="PKS_ER"/>
    <property type="match status" value="1"/>
</dbReference>
<dbReference type="InterPro" id="IPR036291">
    <property type="entry name" value="NAD(P)-bd_dom_sf"/>
</dbReference>
<evidence type="ECO:0000313" key="3">
    <source>
        <dbReference type="Proteomes" id="UP000812966"/>
    </source>
</evidence>
<dbReference type="Proteomes" id="UP000812966">
    <property type="component" value="Unassembled WGS sequence"/>
</dbReference>
<reference evidence="2" key="1">
    <citation type="submission" date="2020-04" db="EMBL/GenBank/DDBJ databases">
        <title>Analysis of mating type loci in Filobasidium floriforme.</title>
        <authorList>
            <person name="Nowrousian M."/>
        </authorList>
    </citation>
    <scope>NUCLEOTIDE SEQUENCE</scope>
    <source>
        <strain evidence="2">CBS 6242</strain>
    </source>
</reference>
<comment type="caution">
    <text evidence="2">The sequence shown here is derived from an EMBL/GenBank/DDBJ whole genome shotgun (WGS) entry which is preliminary data.</text>
</comment>
<dbReference type="EMBL" id="JABELV010000023">
    <property type="protein sequence ID" value="KAG7562947.1"/>
    <property type="molecule type" value="Genomic_DNA"/>
</dbReference>
<dbReference type="Gene3D" id="3.90.180.10">
    <property type="entry name" value="Medium-chain alcohol dehydrogenases, catalytic domain"/>
    <property type="match status" value="1"/>
</dbReference>
<keyword evidence="3" id="KW-1185">Reference proteome</keyword>
<name>A0A8K0JQD1_9TREE</name>
<accession>A0A8K0JQD1</accession>
<proteinExistence type="predicted"/>
<dbReference type="Pfam" id="PF00107">
    <property type="entry name" value="ADH_zinc_N"/>
    <property type="match status" value="1"/>
</dbReference>
<dbReference type="InterPro" id="IPR013149">
    <property type="entry name" value="ADH-like_C"/>
</dbReference>
<dbReference type="GO" id="GO:0016491">
    <property type="term" value="F:oxidoreductase activity"/>
    <property type="evidence" value="ECO:0007669"/>
    <property type="project" value="InterPro"/>
</dbReference>
<dbReference type="OrthoDB" id="9930022at2759"/>
<dbReference type="PANTHER" id="PTHR45033:SF2">
    <property type="entry name" value="ZINC-TYPE ALCOHOL DEHYDROGENASE-LIKE PROTEIN C1773.06C"/>
    <property type="match status" value="1"/>
</dbReference>
<evidence type="ECO:0000259" key="1">
    <source>
        <dbReference type="SMART" id="SM00829"/>
    </source>
</evidence>
<evidence type="ECO:0000313" key="2">
    <source>
        <dbReference type="EMBL" id="KAG7562947.1"/>
    </source>
</evidence>
<dbReference type="Gene3D" id="3.40.50.720">
    <property type="entry name" value="NAD(P)-binding Rossmann-like Domain"/>
    <property type="match status" value="1"/>
</dbReference>
<organism evidence="2 3">
    <name type="scientific">Filobasidium floriforme</name>
    <dbReference type="NCBI Taxonomy" id="5210"/>
    <lineage>
        <taxon>Eukaryota</taxon>
        <taxon>Fungi</taxon>
        <taxon>Dikarya</taxon>
        <taxon>Basidiomycota</taxon>
        <taxon>Agaricomycotina</taxon>
        <taxon>Tremellomycetes</taxon>
        <taxon>Filobasidiales</taxon>
        <taxon>Filobasidiaceae</taxon>
        <taxon>Filobasidium</taxon>
    </lineage>
</organism>